<evidence type="ECO:0000256" key="10">
    <source>
        <dbReference type="ARBA" id="ARBA00022643"/>
    </source>
</evidence>
<dbReference type="Pfam" id="PF00310">
    <property type="entry name" value="GATase_2"/>
    <property type="match status" value="1"/>
</dbReference>
<dbReference type="InterPro" id="IPR017932">
    <property type="entry name" value="GATase_2_dom"/>
</dbReference>
<dbReference type="Pfam" id="PF01645">
    <property type="entry name" value="Glu_synthase"/>
    <property type="match status" value="1"/>
</dbReference>
<dbReference type="FunCoup" id="A0A1Y1XRU6">
    <property type="interactions" value="307"/>
</dbReference>
<dbReference type="EC" id="1.4.1.14" evidence="19"/>
<dbReference type="InterPro" id="IPR051394">
    <property type="entry name" value="Glutamate_Synthase"/>
</dbReference>
<keyword evidence="10" id="KW-0288">FMN</keyword>
<dbReference type="InterPro" id="IPR002489">
    <property type="entry name" value="Glu_synth_asu_C"/>
</dbReference>
<sequence length="2086" mass="230981">MSTPTTNSRNCTWAGAIPEAKGLYNPDFEKDACGVGFIVQIKGVASHKIVKDAKPVLCNMTHRGAVGSDVRDGDGAGVMTGIPHQFFINETTRDLRIELPECGHYAVGNLFFHPDEEIRNDSLRTFEQVALEHDLKVLGWRKVPCDNTILGPSAKSREPVVMQPFVVLNREEFDPAYFERQLYVLRKSATHAISYEKWFYICSLSSKNIVYKGQLSPSQVYSYYYDLNNVAYSSHFALVHSRFSTNTFPSWDRAQPMRWCAHNGEINTLRGNKNWMRAREGIMKSEKFGLDLEKLYPIIEEGGSDSAAFDNVLELLVINGVLSLPEAVMMMVPEAWQNNPYIAPEKRAFYEWAACLMEPWDGPALFTFSDGRYCGANLDRNGLRPCRYYITKDERMICASEVGTIEINPEDILFKGRLQPGKMLLVDTLEGRVVDDEELKMKVAGRNDFAKWTAENMLTLESLKEWSNDNGTWRSYEPDNVRIAEDPKALAFGLTFEQLNLLMTPMMRDGKEALGSMGNDTALACLSNQPRSVYDYFRQLFAQVTNPPIDPIRENIVMSLECYVGPEGNILEMNESQCRKLCLPSPILSIEAFNAIKEINAYNKDWRVSTIDITFEKSEGVNGYTMGLERICEEVSQCIAEGYKIVILSDKNIGPTRVPISALIACGGVHHHLVRNKQRSKVALMVETGEAREVHHLCVLLGYGADAICPYLAIDAMLKLRRENALREKITDESIVYNYRKACNDGILKVMSKMGISTLQSYKGAQIFEALGVDNAVVDRCFAGTASRIKGVGFELLAMDAIELHERGFPSRETVTQKGLPEAGEYHWRVGGEAHINEPAAVANLQDAVRTKNTNAYREYSAKSYEAIKNCTLRGMLDFDFSNKKGIPIEEVEPWTEIVKRFCTGAMSYGSISYEAHSSLAIAMNKLGGKSNTGEGGEDPERSQTQSNGDLLRSAIKQVASGRFGVTSYYLSDSDELQIKMAQGAKPGEGGELPGHKVSGNIAKTRKSTPGVGLISPPPHHDIYSIEDLKQLIYDLKCSNPRARVSVKLVSEVGVGIVAAGVAKAKADHILISGHDGGTGASRWTGIRYAGLPWELGLAETHQTLVLNDLRGRVVVQTDGQIKTGRDVAIACLLGAEEWGFATTPLIAMGCIMMRKCHLNTCPVGIATQDPELRKKFEGSPEHVINFFYYVAEELREIMAKLGFRTITEMVGHVECLKVNEAVKNFKTKNLDLSPILIPAHELRKGVDTVNTRKQDHMLHVRLDNKLIFEAEPALTDGDSVYIEGKVVNTDRAVGATLSYQISKRYGEKGLPDGTVHVKLTGSAGQSFGAFLAPGVTLELEGDSNDYVGKGLSGGCVVIYPPSNSSFKPEENVIVGNVCLYGATGGRVFIRGIAAERFCVRNSGATAVVEGLGDHGCEYMTGGRVIILGATGRNFAAGMSGGIAYVLDVDGDFKQKCNSEMVDLETVNDAEEIKFLRSTIEDHLYFTGSGVADRVLKNFAQILPKFVRVMPVDYKKALEEQKQLEQRQQQERIDQKLLQSVEELDIHPPRAHEPTIMDIEDAAFDEEAQKKRVANLDKLKGFMKYKRRGDVYRSPQKRLKDWKEVNNRLTKDELRTQAARCMDCGVPFCQSDSGCPIGNIIPKWNELVFQDQWKDALDRLMMTNNFPEFTGRVCPAPCEGACVLGINEKPVSIKSIEAAIIDRGFEKGWIVPRPPSSRSGKKVAIIGSGPAGLAAADQLNKAGHTVTVYDRNDRMGGLLMYGIPNMKLDKKVVQRRLDLLAAEGITFVPNANVGVNVDAHEIRQSNDAVLLATGATWPRDLPIPNRHLDGIHFAMEFLQMNTQSLLDSNLENKKYIDAKGKHVVVIGGGDTGCDCIGTSARHGALSITNFELLPQPPAQRAKDNPWPQFPRVFKVDYGHSEVQLQYGKDPREYCILSKEFVSDGNGRVKGINTVKVAWAKDDEGRWKMEEVPGSEQFFPADLVLLSMGFLGPEEKLIQSLDLRTNRNTTIETSVGKYGTSLPGVFAAGDCRRGQSLIVWGINEGREAAREVDDFLVGNTRLPVKGGVKQRAFKQVRPAPPVEIALA</sequence>
<comment type="subunit">
    <text evidence="7">Homotrimer.</text>
</comment>
<comment type="catalytic activity">
    <reaction evidence="20">
        <text>2 L-glutamate + NAD(+) = L-glutamine + 2-oxoglutarate + NADH + H(+)</text>
        <dbReference type="Rhea" id="RHEA:13753"/>
        <dbReference type="ChEBI" id="CHEBI:15378"/>
        <dbReference type="ChEBI" id="CHEBI:16810"/>
        <dbReference type="ChEBI" id="CHEBI:29985"/>
        <dbReference type="ChEBI" id="CHEBI:57540"/>
        <dbReference type="ChEBI" id="CHEBI:57945"/>
        <dbReference type="ChEBI" id="CHEBI:58359"/>
        <dbReference type="EC" id="1.4.1.14"/>
    </reaction>
</comment>
<keyword evidence="11" id="KW-0479">Metal-binding</keyword>
<feature type="binding site" evidence="24">
    <location>
        <position position="1162"/>
    </location>
    <ligand>
        <name>[3Fe-4S] cluster</name>
        <dbReference type="ChEBI" id="CHEBI:21137"/>
    </ligand>
</feature>
<keyword evidence="17" id="KW-0314">Glutamate biosynthesis</keyword>
<dbReference type="Pfam" id="PF07992">
    <property type="entry name" value="Pyr_redox_2"/>
    <property type="match status" value="1"/>
</dbReference>
<dbReference type="InterPro" id="IPR006005">
    <property type="entry name" value="Glut_synth_ssu1"/>
</dbReference>
<dbReference type="Gene3D" id="3.40.50.720">
    <property type="entry name" value="NAD(P)-binding Rossmann-like Domain"/>
    <property type="match status" value="1"/>
</dbReference>
<dbReference type="PANTHER" id="PTHR43100">
    <property type="entry name" value="GLUTAMATE SYNTHASE [NADPH] SMALL CHAIN"/>
    <property type="match status" value="1"/>
</dbReference>
<dbReference type="Gene3D" id="2.160.20.60">
    <property type="entry name" value="Glutamate synthase, alpha subunit, C-terminal domain"/>
    <property type="match status" value="1"/>
</dbReference>
<evidence type="ECO:0000256" key="8">
    <source>
        <dbReference type="ARBA" id="ARBA00022605"/>
    </source>
</evidence>
<dbReference type="Gene3D" id="1.10.1060.10">
    <property type="entry name" value="Alpha-helical ferredoxin"/>
    <property type="match status" value="1"/>
</dbReference>
<dbReference type="UniPathway" id="UPA00634">
    <property type="reaction ID" value="UER00690"/>
</dbReference>
<evidence type="ECO:0000256" key="5">
    <source>
        <dbReference type="ARBA" id="ARBA00004944"/>
    </source>
</evidence>
<comment type="caution">
    <text evidence="26">The sequence shown here is derived from an EMBL/GenBank/DDBJ whole genome shotgun (WGS) entry which is preliminary data.</text>
</comment>
<evidence type="ECO:0000256" key="3">
    <source>
        <dbReference type="ARBA" id="ARBA00004802"/>
    </source>
</evidence>
<keyword evidence="16 24" id="KW-0411">Iron-sulfur</keyword>
<comment type="function">
    <text evidence="21">Forms L-glutamate from L-glutamine and 2-oxoglutarate. Represents an alternative pathway to L-glutamate dehydrogenase for the biosynthesis of L-glutamate. Participates with glutamine synthetase in ammonia assimilation processes. The enzyme is specific for NADH, L-glutamine and 2-oxoglutarate.</text>
</comment>
<dbReference type="InterPro" id="IPR029055">
    <property type="entry name" value="Ntn_hydrolases_N"/>
</dbReference>
<evidence type="ECO:0000256" key="7">
    <source>
        <dbReference type="ARBA" id="ARBA00011233"/>
    </source>
</evidence>
<keyword evidence="8" id="KW-0028">Amino-acid biosynthesis</keyword>
<comment type="pathway">
    <text evidence="5">Amino-acid biosynthesis; L-glutamate biosynthesis via GLT pathway; L-glutamate from 2-oxoglutarate and L-glutamine (NAD(+) route): step 1/1.</text>
</comment>
<accession>A0A1Y1XRU6</accession>
<dbReference type="InterPro" id="IPR028261">
    <property type="entry name" value="DPD_II"/>
</dbReference>
<dbReference type="OrthoDB" id="4327079at2759"/>
<dbReference type="PANTHER" id="PTHR43100:SF1">
    <property type="entry name" value="GLUTAMATE SYNTHASE [NADPH] SMALL CHAIN"/>
    <property type="match status" value="1"/>
</dbReference>
<comment type="similarity">
    <text evidence="6">Belongs to the glutamate synthase family.</text>
</comment>
<evidence type="ECO:0000313" key="27">
    <source>
        <dbReference type="Proteomes" id="UP000193498"/>
    </source>
</evidence>
<dbReference type="Gene3D" id="3.60.20.10">
    <property type="entry name" value="Glutamine Phosphoribosylpyrophosphate, subunit 1, domain 1"/>
    <property type="match status" value="1"/>
</dbReference>
<evidence type="ECO:0000256" key="17">
    <source>
        <dbReference type="ARBA" id="ARBA00023164"/>
    </source>
</evidence>
<evidence type="ECO:0000256" key="16">
    <source>
        <dbReference type="ARBA" id="ARBA00023014"/>
    </source>
</evidence>
<dbReference type="Proteomes" id="UP000193498">
    <property type="component" value="Unassembled WGS sequence"/>
</dbReference>
<dbReference type="FunFam" id="2.160.20.60:FF:000001">
    <property type="entry name" value="Glutamate synthase, large subunit"/>
    <property type="match status" value="1"/>
</dbReference>
<dbReference type="InterPro" id="IPR002932">
    <property type="entry name" value="Glu_synthdom"/>
</dbReference>
<evidence type="ECO:0000256" key="9">
    <source>
        <dbReference type="ARBA" id="ARBA00022630"/>
    </source>
</evidence>
<dbReference type="GO" id="GO:0016639">
    <property type="term" value="F:oxidoreductase activity, acting on the CH-NH2 group of donors, NAD or NADP as acceptor"/>
    <property type="evidence" value="ECO:0007669"/>
    <property type="project" value="InterPro"/>
</dbReference>
<evidence type="ECO:0000256" key="1">
    <source>
        <dbReference type="ARBA" id="ARBA00001917"/>
    </source>
</evidence>
<dbReference type="InterPro" id="IPR036485">
    <property type="entry name" value="Glu_synth_asu_C_sf"/>
</dbReference>
<dbReference type="CDD" id="cd00713">
    <property type="entry name" value="GltS"/>
    <property type="match status" value="1"/>
</dbReference>
<dbReference type="InterPro" id="IPR013785">
    <property type="entry name" value="Aldolase_TIM"/>
</dbReference>
<evidence type="ECO:0000256" key="18">
    <source>
        <dbReference type="ARBA" id="ARBA00023291"/>
    </source>
</evidence>
<evidence type="ECO:0000256" key="23">
    <source>
        <dbReference type="PIRSR" id="PIRSR000187-1"/>
    </source>
</evidence>
<evidence type="ECO:0000256" key="15">
    <source>
        <dbReference type="ARBA" id="ARBA00023004"/>
    </source>
</evidence>
<dbReference type="GO" id="GO:0097054">
    <property type="term" value="P:L-glutamate biosynthetic process"/>
    <property type="evidence" value="ECO:0007669"/>
    <property type="project" value="UniProtKB-UniPathway"/>
</dbReference>
<dbReference type="Pfam" id="PF01493">
    <property type="entry name" value="GXGXG"/>
    <property type="match status" value="1"/>
</dbReference>
<gene>
    <name evidence="26" type="ORF">K493DRAFT_359474</name>
</gene>
<feature type="binding site" evidence="24">
    <location>
        <position position="1157"/>
    </location>
    <ligand>
        <name>[3Fe-4S] cluster</name>
        <dbReference type="ChEBI" id="CHEBI:21137"/>
    </ligand>
</feature>
<dbReference type="PIRSF" id="PIRSF000187">
    <property type="entry name" value="GOGAT"/>
    <property type="match status" value="1"/>
</dbReference>
<dbReference type="Pfam" id="PF04898">
    <property type="entry name" value="Glu_syn_central"/>
    <property type="match status" value="1"/>
</dbReference>
<dbReference type="InterPro" id="IPR012220">
    <property type="entry name" value="Glu_synth_euk"/>
</dbReference>
<dbReference type="FunFam" id="3.20.20.70:FF:000031">
    <property type="entry name" value="Glutamate synthase 1 [NADH]"/>
    <property type="match status" value="1"/>
</dbReference>
<dbReference type="InterPro" id="IPR036188">
    <property type="entry name" value="FAD/NAD-bd_sf"/>
</dbReference>
<comment type="pathway">
    <text evidence="3">Energy metabolism; nitrogen metabolism.</text>
</comment>
<dbReference type="PRINTS" id="PR00419">
    <property type="entry name" value="ADXRDTASE"/>
</dbReference>
<dbReference type="STRING" id="1314790.A0A1Y1XRU6"/>
<evidence type="ECO:0000259" key="25">
    <source>
        <dbReference type="PROSITE" id="PS51278"/>
    </source>
</evidence>
<dbReference type="UniPathway" id="UPA00045"/>
<dbReference type="GO" id="GO:0010181">
    <property type="term" value="F:FMN binding"/>
    <property type="evidence" value="ECO:0007669"/>
    <property type="project" value="InterPro"/>
</dbReference>
<dbReference type="FunFam" id="3.50.50.60:FF:000022">
    <property type="entry name" value="Glutamate synthase [NADH], amyloplastic"/>
    <property type="match status" value="1"/>
</dbReference>
<evidence type="ECO:0000256" key="22">
    <source>
        <dbReference type="ARBA" id="ARBA00068518"/>
    </source>
</evidence>
<comment type="cofactor">
    <cofactor evidence="24">
        <name>[3Fe-4S] cluster</name>
        <dbReference type="ChEBI" id="CHEBI:21137"/>
    </cofactor>
    <text evidence="24">Binds 1 [3Fe-4S] cluster.</text>
</comment>
<dbReference type="NCBIfam" id="NF008730">
    <property type="entry name" value="PRK11750.1"/>
    <property type="match status" value="1"/>
</dbReference>
<dbReference type="SUPFAM" id="SSF56235">
    <property type="entry name" value="N-terminal nucleophile aminohydrolases (Ntn hydrolases)"/>
    <property type="match status" value="1"/>
</dbReference>
<comment type="cofactor">
    <cofactor evidence="2">
        <name>FAD</name>
        <dbReference type="ChEBI" id="CHEBI:57692"/>
    </cofactor>
</comment>
<keyword evidence="12" id="KW-0274">FAD</keyword>
<dbReference type="FunFam" id="3.40.50.720:FF:000113">
    <property type="entry name" value="Glutamate synthase [NADH], amyloplastic"/>
    <property type="match status" value="1"/>
</dbReference>
<dbReference type="GO" id="GO:0019676">
    <property type="term" value="P:ammonia assimilation cycle"/>
    <property type="evidence" value="ECO:0007669"/>
    <property type="project" value="UniProtKB-ARBA"/>
</dbReference>
<keyword evidence="9" id="KW-0285">Flavoprotein</keyword>
<evidence type="ECO:0000256" key="24">
    <source>
        <dbReference type="PIRSR" id="PIRSR000187-2"/>
    </source>
</evidence>
<evidence type="ECO:0000256" key="11">
    <source>
        <dbReference type="ARBA" id="ARBA00022723"/>
    </source>
</evidence>
<dbReference type="CDD" id="cd02808">
    <property type="entry name" value="GltS_FMN"/>
    <property type="match status" value="1"/>
</dbReference>
<dbReference type="GO" id="GO:0005506">
    <property type="term" value="F:iron ion binding"/>
    <property type="evidence" value="ECO:0007669"/>
    <property type="project" value="InterPro"/>
</dbReference>
<evidence type="ECO:0000256" key="13">
    <source>
        <dbReference type="ARBA" id="ARBA00022962"/>
    </source>
</evidence>
<protein>
    <recommendedName>
        <fullName evidence="22">Glutamate synthase [NADH]</fullName>
        <ecNumber evidence="19">1.4.1.14</ecNumber>
    </recommendedName>
</protein>
<evidence type="ECO:0000256" key="21">
    <source>
        <dbReference type="ARBA" id="ARBA00057049"/>
    </source>
</evidence>
<dbReference type="GO" id="GO:0016040">
    <property type="term" value="F:glutamate synthase (NADH) activity"/>
    <property type="evidence" value="ECO:0007669"/>
    <property type="project" value="UniProtKB-EC"/>
</dbReference>
<dbReference type="Gene3D" id="3.20.20.70">
    <property type="entry name" value="Aldolase class I"/>
    <property type="match status" value="2"/>
</dbReference>
<evidence type="ECO:0000256" key="14">
    <source>
        <dbReference type="ARBA" id="ARBA00023002"/>
    </source>
</evidence>
<comment type="pathway">
    <text evidence="4">Nitrogen metabolism.</text>
</comment>
<evidence type="ECO:0000256" key="20">
    <source>
        <dbReference type="ARBA" id="ARBA00048867"/>
    </source>
</evidence>
<dbReference type="InterPro" id="IPR023753">
    <property type="entry name" value="FAD/NAD-binding_dom"/>
</dbReference>
<dbReference type="EMBL" id="MCFE01000525">
    <property type="protein sequence ID" value="ORX88489.1"/>
    <property type="molecule type" value="Genomic_DNA"/>
</dbReference>
<evidence type="ECO:0000256" key="12">
    <source>
        <dbReference type="ARBA" id="ARBA00022827"/>
    </source>
</evidence>
<evidence type="ECO:0000313" key="26">
    <source>
        <dbReference type="EMBL" id="ORX88489.1"/>
    </source>
</evidence>
<feature type="active site" description="For GATase activity" evidence="23">
    <location>
        <position position="33"/>
    </location>
</feature>
<dbReference type="GO" id="GO:0050660">
    <property type="term" value="F:flavin adenine dinucleotide binding"/>
    <property type="evidence" value="ECO:0007669"/>
    <property type="project" value="InterPro"/>
</dbReference>
<dbReference type="FunFam" id="3.60.20.10:FF:000001">
    <property type="entry name" value="Glutamate synthase, large subunit"/>
    <property type="match status" value="1"/>
</dbReference>
<keyword evidence="27" id="KW-1185">Reference proteome</keyword>
<evidence type="ECO:0000256" key="19">
    <source>
        <dbReference type="ARBA" id="ARBA00024383"/>
    </source>
</evidence>
<dbReference type="SUPFAM" id="SSF51971">
    <property type="entry name" value="Nucleotide-binding domain"/>
    <property type="match status" value="2"/>
</dbReference>
<evidence type="ECO:0000256" key="2">
    <source>
        <dbReference type="ARBA" id="ARBA00001974"/>
    </source>
</evidence>
<feature type="binding site" evidence="24">
    <location>
        <position position="1151"/>
    </location>
    <ligand>
        <name>[3Fe-4S] cluster</name>
        <dbReference type="ChEBI" id="CHEBI:21137"/>
    </ligand>
</feature>
<dbReference type="FunFam" id="1.10.1060.10:FF:000006">
    <property type="entry name" value="Glutamate synthase (NADPH/NADH)"/>
    <property type="match status" value="1"/>
</dbReference>
<dbReference type="InterPro" id="IPR009051">
    <property type="entry name" value="Helical_ferredxn"/>
</dbReference>
<reference evidence="26 27" key="1">
    <citation type="submission" date="2016-07" db="EMBL/GenBank/DDBJ databases">
        <title>Pervasive Adenine N6-methylation of Active Genes in Fungi.</title>
        <authorList>
            <consortium name="DOE Joint Genome Institute"/>
            <person name="Mondo S.J."/>
            <person name="Dannebaum R.O."/>
            <person name="Kuo R.C."/>
            <person name="Labutti K."/>
            <person name="Haridas S."/>
            <person name="Kuo A."/>
            <person name="Salamov A."/>
            <person name="Ahrendt S.R."/>
            <person name="Lipzen A."/>
            <person name="Sullivan W."/>
            <person name="Andreopoulos W.B."/>
            <person name="Clum A."/>
            <person name="Lindquist E."/>
            <person name="Daum C."/>
            <person name="Ramamoorthy G.K."/>
            <person name="Gryganskyi A."/>
            <person name="Culley D."/>
            <person name="Magnuson J.K."/>
            <person name="James T.Y."/>
            <person name="O'Malley M.A."/>
            <person name="Stajich J.E."/>
            <person name="Spatafora J.W."/>
            <person name="Visel A."/>
            <person name="Grigoriev I.V."/>
        </authorList>
    </citation>
    <scope>NUCLEOTIDE SEQUENCE [LARGE SCALE GENOMIC DNA]</scope>
    <source>
        <strain evidence="26 27">CBS 931.73</strain>
    </source>
</reference>
<dbReference type="PROSITE" id="PS51278">
    <property type="entry name" value="GATASE_TYPE_2"/>
    <property type="match status" value="1"/>
</dbReference>
<feature type="domain" description="Glutamine amidotransferase type-2" evidence="25">
    <location>
        <begin position="33"/>
        <end position="429"/>
    </location>
</feature>
<keyword evidence="18 24" id="KW-0003">3Fe-4S</keyword>
<name>A0A1Y1XRU6_9FUNG</name>
<dbReference type="GO" id="GO:0051538">
    <property type="term" value="F:3 iron, 4 sulfur cluster binding"/>
    <property type="evidence" value="ECO:0007669"/>
    <property type="project" value="UniProtKB-KW"/>
</dbReference>
<comment type="cofactor">
    <cofactor evidence="1">
        <name>FMN</name>
        <dbReference type="ChEBI" id="CHEBI:58210"/>
    </cofactor>
</comment>
<dbReference type="Gene3D" id="3.50.50.60">
    <property type="entry name" value="FAD/NAD(P)-binding domain"/>
    <property type="match status" value="1"/>
</dbReference>
<evidence type="ECO:0000256" key="4">
    <source>
        <dbReference type="ARBA" id="ARBA00004909"/>
    </source>
</evidence>
<dbReference type="FunFam" id="3.20.20.70:FF:000017">
    <property type="entry name" value="Glutamate synthase [NADH], amyloplastic"/>
    <property type="match status" value="1"/>
</dbReference>
<keyword evidence="14" id="KW-0560">Oxidoreductase</keyword>
<dbReference type="InParanoid" id="A0A1Y1XRU6"/>
<dbReference type="InterPro" id="IPR006982">
    <property type="entry name" value="Glu_synth_centr_N"/>
</dbReference>
<proteinExistence type="inferred from homology"/>
<dbReference type="SUPFAM" id="SSF69336">
    <property type="entry name" value="Alpha subunit of glutamate synthase, C-terminal domain"/>
    <property type="match status" value="1"/>
</dbReference>
<keyword evidence="13" id="KW-0315">Glutamine amidotransferase</keyword>
<dbReference type="SUPFAM" id="SSF51395">
    <property type="entry name" value="FMN-linked oxidoreductases"/>
    <property type="match status" value="1"/>
</dbReference>
<dbReference type="SUPFAM" id="SSF46548">
    <property type="entry name" value="alpha-helical ferredoxin"/>
    <property type="match status" value="1"/>
</dbReference>
<organism evidence="26 27">
    <name type="scientific">Basidiobolus meristosporus CBS 931.73</name>
    <dbReference type="NCBI Taxonomy" id="1314790"/>
    <lineage>
        <taxon>Eukaryota</taxon>
        <taxon>Fungi</taxon>
        <taxon>Fungi incertae sedis</taxon>
        <taxon>Zoopagomycota</taxon>
        <taxon>Entomophthoromycotina</taxon>
        <taxon>Basidiobolomycetes</taxon>
        <taxon>Basidiobolales</taxon>
        <taxon>Basidiobolaceae</taxon>
        <taxon>Basidiobolus</taxon>
    </lineage>
</organism>
<dbReference type="CDD" id="cd00982">
    <property type="entry name" value="gltB_C"/>
    <property type="match status" value="1"/>
</dbReference>
<dbReference type="NCBIfam" id="TIGR01317">
    <property type="entry name" value="GOGAT_sm_gam"/>
    <property type="match status" value="1"/>
</dbReference>
<evidence type="ECO:0000256" key="6">
    <source>
        <dbReference type="ARBA" id="ARBA00009716"/>
    </source>
</evidence>
<dbReference type="Pfam" id="PF14691">
    <property type="entry name" value="Fer4_20"/>
    <property type="match status" value="1"/>
</dbReference>
<keyword evidence="15" id="KW-0408">Iron</keyword>